<dbReference type="InterPro" id="IPR036396">
    <property type="entry name" value="Cyt_P450_sf"/>
</dbReference>
<evidence type="ECO:0000256" key="8">
    <source>
        <dbReference type="SAM" id="Phobius"/>
    </source>
</evidence>
<keyword evidence="4 7" id="KW-0560">Oxidoreductase</keyword>
<evidence type="ECO:0000256" key="2">
    <source>
        <dbReference type="ARBA" id="ARBA00010617"/>
    </source>
</evidence>
<dbReference type="CDD" id="cd11043">
    <property type="entry name" value="CYP90-like"/>
    <property type="match status" value="1"/>
</dbReference>
<dbReference type="FunFam" id="1.10.630.10:FF:000022">
    <property type="entry name" value="Taxadiene 5-alpha hydroxylase"/>
    <property type="match status" value="1"/>
</dbReference>
<evidence type="ECO:0000256" key="1">
    <source>
        <dbReference type="ARBA" id="ARBA00001971"/>
    </source>
</evidence>
<gene>
    <name evidence="10" type="primary">LOC103702222</name>
</gene>
<reference evidence="9" key="1">
    <citation type="journal article" date="2019" name="Nat. Commun.">
        <title>Genome-wide association mapping of date palm fruit traits.</title>
        <authorList>
            <person name="Hazzouri K.M."/>
            <person name="Gros-Balthazard M."/>
            <person name="Flowers J.M."/>
            <person name="Copetti D."/>
            <person name="Lemansour A."/>
            <person name="Lebrun M."/>
            <person name="Masmoudi K."/>
            <person name="Ferrand S."/>
            <person name="Dhar M.I."/>
            <person name="Fresquez Z.A."/>
            <person name="Rosas U."/>
            <person name="Zhang J."/>
            <person name="Talag J."/>
            <person name="Lee S."/>
            <person name="Kudrna D."/>
            <person name="Powell R.F."/>
            <person name="Leitch I.J."/>
            <person name="Krueger R.R."/>
            <person name="Wing R.A."/>
            <person name="Amiri K.M.A."/>
            <person name="Purugganan M.D."/>
        </authorList>
    </citation>
    <scope>NUCLEOTIDE SEQUENCE [LARGE SCALE GENOMIC DNA]</scope>
    <source>
        <strain evidence="9">cv. Khalas</strain>
    </source>
</reference>
<keyword evidence="8" id="KW-0812">Transmembrane</keyword>
<comment type="similarity">
    <text evidence="2 7">Belongs to the cytochrome P450 family.</text>
</comment>
<feature type="transmembrane region" description="Helical" evidence="8">
    <location>
        <begin position="18"/>
        <end position="37"/>
    </location>
</feature>
<dbReference type="PANTHER" id="PTHR24286:SF256">
    <property type="entry name" value="CYTOCHROME P450 FAMILY PROTEIN"/>
    <property type="match status" value="1"/>
</dbReference>
<keyword evidence="8" id="KW-1133">Transmembrane helix</keyword>
<organism evidence="9 10">
    <name type="scientific">Phoenix dactylifera</name>
    <name type="common">Date palm</name>
    <dbReference type="NCBI Taxonomy" id="42345"/>
    <lineage>
        <taxon>Eukaryota</taxon>
        <taxon>Viridiplantae</taxon>
        <taxon>Streptophyta</taxon>
        <taxon>Embryophyta</taxon>
        <taxon>Tracheophyta</taxon>
        <taxon>Spermatophyta</taxon>
        <taxon>Magnoliopsida</taxon>
        <taxon>Liliopsida</taxon>
        <taxon>Arecaceae</taxon>
        <taxon>Coryphoideae</taxon>
        <taxon>Phoeniceae</taxon>
        <taxon>Phoenix</taxon>
    </lineage>
</organism>
<dbReference type="GeneID" id="103702222"/>
<dbReference type="OrthoDB" id="3945418at2759"/>
<feature type="binding site" description="axial binding residue" evidence="6">
    <location>
        <position position="440"/>
    </location>
    <ligand>
        <name>heme</name>
        <dbReference type="ChEBI" id="CHEBI:30413"/>
    </ligand>
    <ligandPart>
        <name>Fe</name>
        <dbReference type="ChEBI" id="CHEBI:18248"/>
    </ligandPart>
</feature>
<reference evidence="10" key="2">
    <citation type="submission" date="2025-08" db="UniProtKB">
        <authorList>
            <consortium name="RefSeq"/>
        </authorList>
    </citation>
    <scope>IDENTIFICATION</scope>
    <source>
        <tissue evidence="10">Young leaves</tissue>
    </source>
</reference>
<keyword evidence="3 6" id="KW-0479">Metal-binding</keyword>
<dbReference type="InterPro" id="IPR017972">
    <property type="entry name" value="Cyt_P450_CS"/>
</dbReference>
<dbReference type="InterPro" id="IPR002401">
    <property type="entry name" value="Cyt_P450_E_grp-I"/>
</dbReference>
<dbReference type="AlphaFoldDB" id="A0A8B7BPI8"/>
<dbReference type="InterPro" id="IPR001128">
    <property type="entry name" value="Cyt_P450"/>
</dbReference>
<name>A0A8B7BPI8_PHODC</name>
<evidence type="ECO:0000313" key="10">
    <source>
        <dbReference type="RefSeq" id="XP_008782776.2"/>
    </source>
</evidence>
<dbReference type="RefSeq" id="XP_008782776.2">
    <property type="nucleotide sequence ID" value="XM_008784554.4"/>
</dbReference>
<dbReference type="KEGG" id="pda:103702222"/>
<sequence>MDVGLLGLLQLSIESQPVLLAAVPAIVGILFGGYYMFKTFSFHGKRLPPGSLGLPLFGESISFLKAQKHDKTQEWVETRIRSYGPIFKTSLMGKPTVVITGTAGNRFIFSDNDNAIMSNQPSTVSSIMGKYNTFELTGHNHKLLRSAMASFLKPESLQRYVRDMDSLIKQQIFQEFNGKESVMIVPFMKRITFNVACALLFRLPYGKELDSLFEDLTIALKGMWSLHLNFPTTSFYRAMAARRRIFEYFSKLIEERRKLSEGNASSENDAISSLLNLRDENGEELSEDMLVDNIMTLIIGSHDTSTILLTQFVRHLARDKMFYDYILEEEKKILREKEGTDERLTWNDIQKMKYTWRVAQELMRITPPVFGNFKRAITDTSFGGFHIPKGWQVFWVSSGTHMDEHIFPQPEKFDPSRFEPTSKSYPPYSYIPFGGGPHVCPGSEFARMEVLLIVHHLVTNYEWSEVIPNEPISRDPLPYPAMGLPIKLYVKSKEEICT</sequence>
<dbReference type="Gene3D" id="1.10.630.10">
    <property type="entry name" value="Cytochrome P450"/>
    <property type="match status" value="1"/>
</dbReference>
<dbReference type="GO" id="GO:0004497">
    <property type="term" value="F:monooxygenase activity"/>
    <property type="evidence" value="ECO:0007669"/>
    <property type="project" value="UniProtKB-KW"/>
</dbReference>
<keyword evidence="9" id="KW-1185">Reference proteome</keyword>
<dbReference type="Proteomes" id="UP000228380">
    <property type="component" value="Chromosome 3"/>
</dbReference>
<dbReference type="GO" id="GO:0016705">
    <property type="term" value="F:oxidoreductase activity, acting on paired donors, with incorporation or reduction of molecular oxygen"/>
    <property type="evidence" value="ECO:0007669"/>
    <property type="project" value="InterPro"/>
</dbReference>
<dbReference type="Pfam" id="PF00067">
    <property type="entry name" value="p450"/>
    <property type="match status" value="1"/>
</dbReference>
<evidence type="ECO:0000256" key="7">
    <source>
        <dbReference type="RuleBase" id="RU000461"/>
    </source>
</evidence>
<dbReference type="GO" id="GO:0005506">
    <property type="term" value="F:iron ion binding"/>
    <property type="evidence" value="ECO:0007669"/>
    <property type="project" value="InterPro"/>
</dbReference>
<dbReference type="PRINTS" id="PR00463">
    <property type="entry name" value="EP450I"/>
</dbReference>
<protein>
    <submittedName>
        <fullName evidence="10">Cytochrome P450 716B1-like</fullName>
    </submittedName>
</protein>
<evidence type="ECO:0000256" key="5">
    <source>
        <dbReference type="ARBA" id="ARBA00023004"/>
    </source>
</evidence>
<accession>A0A8B7BPI8</accession>
<evidence type="ECO:0000256" key="6">
    <source>
        <dbReference type="PIRSR" id="PIRSR602401-1"/>
    </source>
</evidence>
<dbReference type="GO" id="GO:0016125">
    <property type="term" value="P:sterol metabolic process"/>
    <property type="evidence" value="ECO:0007669"/>
    <property type="project" value="TreeGrafter"/>
</dbReference>
<keyword evidence="8" id="KW-0472">Membrane</keyword>
<dbReference type="SUPFAM" id="SSF48264">
    <property type="entry name" value="Cytochrome P450"/>
    <property type="match status" value="1"/>
</dbReference>
<evidence type="ECO:0000313" key="9">
    <source>
        <dbReference type="Proteomes" id="UP000228380"/>
    </source>
</evidence>
<dbReference type="PANTHER" id="PTHR24286">
    <property type="entry name" value="CYTOCHROME P450 26"/>
    <property type="match status" value="1"/>
</dbReference>
<proteinExistence type="inferred from homology"/>
<evidence type="ECO:0000256" key="4">
    <source>
        <dbReference type="ARBA" id="ARBA00023002"/>
    </source>
</evidence>
<keyword evidence="6 7" id="KW-0349">Heme</keyword>
<dbReference type="PROSITE" id="PS00086">
    <property type="entry name" value="CYTOCHROME_P450"/>
    <property type="match status" value="1"/>
</dbReference>
<dbReference type="GO" id="GO:0020037">
    <property type="term" value="F:heme binding"/>
    <property type="evidence" value="ECO:0007669"/>
    <property type="project" value="InterPro"/>
</dbReference>
<evidence type="ECO:0000256" key="3">
    <source>
        <dbReference type="ARBA" id="ARBA00022723"/>
    </source>
</evidence>
<keyword evidence="7" id="KW-0503">Monooxygenase</keyword>
<keyword evidence="5 6" id="KW-0408">Iron</keyword>
<comment type="cofactor">
    <cofactor evidence="1 6">
        <name>heme</name>
        <dbReference type="ChEBI" id="CHEBI:30413"/>
    </cofactor>
</comment>